<gene>
    <name evidence="2" type="ORF">Daus18300_000432</name>
</gene>
<dbReference type="SUPFAM" id="SSF56112">
    <property type="entry name" value="Protein kinase-like (PK-like)"/>
    <property type="match status" value="1"/>
</dbReference>
<dbReference type="SMART" id="SM00220">
    <property type="entry name" value="S_TKc"/>
    <property type="match status" value="1"/>
</dbReference>
<evidence type="ECO:0000313" key="2">
    <source>
        <dbReference type="EMBL" id="KAL1882794.1"/>
    </source>
</evidence>
<dbReference type="InterPro" id="IPR011009">
    <property type="entry name" value="Kinase-like_dom_sf"/>
</dbReference>
<reference evidence="2 3" key="1">
    <citation type="journal article" date="2024" name="IMA Fungus">
        <title>IMA Genome - F19 : A genome assembly and annotation guide to empower mycologists, including annotated draft genome sequences of Ceratocystis pirilliformis, Diaporthe australafricana, Fusarium ophioides, Paecilomyces lecythidis, and Sporothrix stenoceras.</title>
        <authorList>
            <person name="Aylward J."/>
            <person name="Wilson A.M."/>
            <person name="Visagie C.M."/>
            <person name="Spraker J."/>
            <person name="Barnes I."/>
            <person name="Buitendag C."/>
            <person name="Ceriani C."/>
            <person name="Del Mar Angel L."/>
            <person name="du Plessis D."/>
            <person name="Fuchs T."/>
            <person name="Gasser K."/>
            <person name="Kramer D."/>
            <person name="Li W."/>
            <person name="Munsamy K."/>
            <person name="Piso A."/>
            <person name="Price J.L."/>
            <person name="Sonnekus B."/>
            <person name="Thomas C."/>
            <person name="van der Nest A."/>
            <person name="van Dijk A."/>
            <person name="van Heerden A."/>
            <person name="van Vuuren N."/>
            <person name="Yilmaz N."/>
            <person name="Duong T.A."/>
            <person name="van der Merwe N.A."/>
            <person name="Wingfield M.J."/>
            <person name="Wingfield B.D."/>
        </authorList>
    </citation>
    <scope>NUCLEOTIDE SEQUENCE [LARGE SCALE GENOMIC DNA]</scope>
    <source>
        <strain evidence="2 3">CMW 18300</strain>
    </source>
</reference>
<sequence>MWRFEEWQWTTIAPFFRHGQRKDVQHLELQDQAALPFVQDSRFTANKSAYQRLEFEGGFSNVFKVDIHPDHHDFFESTVPGRSFAIKCLLSRDQAEFKREVDTLKKFSDDSHPHLVSLLATYEQFGKFYLIFPWAEADLQGYWKMNPFSTMDREGALWLAEQCSGIAHGLTKIHCYETMRRTNSMGPEPSMKSSTRPADEWLRFRKQLFGRHGDIKPENILWYRDPNNKDERGVLKISDFGLTEFSTRHSQCYKRNSHIAHSPSYRPPECDLEGAVVGQSYDIWTLGCLYLELITWQLGGAALLRTFRQRRTIRDPMQLMSTDTFFEIVRCERTNTVGSMVKREVTDFVLGLHAHPECSEYFHDFLDLIMGQMLVVKSPNPSEVRRMNIEAIYPKLLNMLNKCKKNVEYAGASAPWPRRIDDSKKMEEAVEANVTGVSAEILGQQTLRLHGGKTITRA</sequence>
<name>A0ABR3Y443_9PEZI</name>
<dbReference type="PROSITE" id="PS50011">
    <property type="entry name" value="PROTEIN_KINASE_DOM"/>
    <property type="match status" value="1"/>
</dbReference>
<dbReference type="Pfam" id="PF00069">
    <property type="entry name" value="Pkinase"/>
    <property type="match status" value="1"/>
</dbReference>
<proteinExistence type="predicted"/>
<dbReference type="PANTHER" id="PTHR24359:SF37">
    <property type="entry name" value="PROTEIN KINASE DOMAIN-CONTAINING PROTEIN"/>
    <property type="match status" value="1"/>
</dbReference>
<dbReference type="InterPro" id="IPR000719">
    <property type="entry name" value="Prot_kinase_dom"/>
</dbReference>
<dbReference type="PANTHER" id="PTHR24359">
    <property type="entry name" value="SERINE/THREONINE-PROTEIN KINASE SBK1"/>
    <property type="match status" value="1"/>
</dbReference>
<dbReference type="Proteomes" id="UP001583177">
    <property type="component" value="Unassembled WGS sequence"/>
</dbReference>
<comment type="caution">
    <text evidence="2">The sequence shown here is derived from an EMBL/GenBank/DDBJ whole genome shotgun (WGS) entry which is preliminary data.</text>
</comment>
<dbReference type="Gene3D" id="1.10.510.10">
    <property type="entry name" value="Transferase(Phosphotransferase) domain 1"/>
    <property type="match status" value="2"/>
</dbReference>
<evidence type="ECO:0000259" key="1">
    <source>
        <dbReference type="PROSITE" id="PS50011"/>
    </source>
</evidence>
<dbReference type="CDD" id="cd00180">
    <property type="entry name" value="PKc"/>
    <property type="match status" value="1"/>
</dbReference>
<feature type="domain" description="Protein kinase" evidence="1">
    <location>
        <begin position="48"/>
        <end position="375"/>
    </location>
</feature>
<keyword evidence="3" id="KW-1185">Reference proteome</keyword>
<accession>A0ABR3Y443</accession>
<organism evidence="2 3">
    <name type="scientific">Diaporthe australafricana</name>
    <dbReference type="NCBI Taxonomy" id="127596"/>
    <lineage>
        <taxon>Eukaryota</taxon>
        <taxon>Fungi</taxon>
        <taxon>Dikarya</taxon>
        <taxon>Ascomycota</taxon>
        <taxon>Pezizomycotina</taxon>
        <taxon>Sordariomycetes</taxon>
        <taxon>Sordariomycetidae</taxon>
        <taxon>Diaporthales</taxon>
        <taxon>Diaporthaceae</taxon>
        <taxon>Diaporthe</taxon>
    </lineage>
</organism>
<protein>
    <recommendedName>
        <fullName evidence="1">Protein kinase domain-containing protein</fullName>
    </recommendedName>
</protein>
<dbReference type="EMBL" id="JAWRVE010000003">
    <property type="protein sequence ID" value="KAL1882794.1"/>
    <property type="molecule type" value="Genomic_DNA"/>
</dbReference>
<evidence type="ECO:0000313" key="3">
    <source>
        <dbReference type="Proteomes" id="UP001583177"/>
    </source>
</evidence>